<keyword evidence="1" id="KW-0175">Coiled coil</keyword>
<comment type="caution">
    <text evidence="2">The sequence shown here is derived from an EMBL/GenBank/DDBJ whole genome shotgun (WGS) entry which is preliminary data.</text>
</comment>
<name>A0A2A2L9A8_9BILA</name>
<dbReference type="EMBL" id="LIAE01007017">
    <property type="protein sequence ID" value="PAV82861.1"/>
    <property type="molecule type" value="Genomic_DNA"/>
</dbReference>
<evidence type="ECO:0000256" key="1">
    <source>
        <dbReference type="SAM" id="Coils"/>
    </source>
</evidence>
<dbReference type="Proteomes" id="UP000218231">
    <property type="component" value="Unassembled WGS sequence"/>
</dbReference>
<keyword evidence="3" id="KW-1185">Reference proteome</keyword>
<accession>A0A2A2L9A8</accession>
<protein>
    <submittedName>
        <fullName evidence="2">Uncharacterized protein</fullName>
    </submittedName>
</protein>
<evidence type="ECO:0000313" key="3">
    <source>
        <dbReference type="Proteomes" id="UP000218231"/>
    </source>
</evidence>
<dbReference type="AlphaFoldDB" id="A0A2A2L9A8"/>
<proteinExistence type="predicted"/>
<gene>
    <name evidence="2" type="ORF">WR25_21136</name>
</gene>
<sequence>MSELFDRKVDDIASKMGYGVNFSPEDMRAAEKFLSRKYPEIHQLYQLRFNEMSIAKLSPNEERIDMILNDRDLSILTYQIIEAVKNSIHESIYGELQVKTSKCNSKNVRLEELRKQYTKILDEILKIQSEEN</sequence>
<evidence type="ECO:0000313" key="2">
    <source>
        <dbReference type="EMBL" id="PAV82861.1"/>
    </source>
</evidence>
<reference evidence="2 3" key="1">
    <citation type="journal article" date="2017" name="Curr. Biol.">
        <title>Genome architecture and evolution of a unichromosomal asexual nematode.</title>
        <authorList>
            <person name="Fradin H."/>
            <person name="Zegar C."/>
            <person name="Gutwein M."/>
            <person name="Lucas J."/>
            <person name="Kovtun M."/>
            <person name="Corcoran D."/>
            <person name="Baugh L.R."/>
            <person name="Kiontke K."/>
            <person name="Gunsalus K."/>
            <person name="Fitch D.H."/>
            <person name="Piano F."/>
        </authorList>
    </citation>
    <scope>NUCLEOTIDE SEQUENCE [LARGE SCALE GENOMIC DNA]</scope>
    <source>
        <strain evidence="2">PF1309</strain>
    </source>
</reference>
<feature type="coiled-coil region" evidence="1">
    <location>
        <begin position="103"/>
        <end position="130"/>
    </location>
</feature>
<organism evidence="2 3">
    <name type="scientific">Diploscapter pachys</name>
    <dbReference type="NCBI Taxonomy" id="2018661"/>
    <lineage>
        <taxon>Eukaryota</taxon>
        <taxon>Metazoa</taxon>
        <taxon>Ecdysozoa</taxon>
        <taxon>Nematoda</taxon>
        <taxon>Chromadorea</taxon>
        <taxon>Rhabditida</taxon>
        <taxon>Rhabditina</taxon>
        <taxon>Rhabditomorpha</taxon>
        <taxon>Rhabditoidea</taxon>
        <taxon>Rhabditidae</taxon>
        <taxon>Diploscapter</taxon>
    </lineage>
</organism>
<dbReference type="OrthoDB" id="5909733at2759"/>